<sequence>MKFIFTVLLFIIIIEVELKCEAATNEVEFAIHKPILYFYLHISKITDIHLDPFYVNKSDPKQLCHRQNDTNPEANTAGKYGALLSECDTPYALSNETMSYLQNNFKNIDFIIYTGDFVRHDRDKSIPRTQDQVKFGLEIIIKYFTDIFDPDKIKFVQHDKLSPGPNELFPYVKDVWAPLKLNLTNDFLIGGYYRHDINSNLSVISLNSMYFYPKNLQSPDCSVSNSPGEIQLKWFENELENAKHDNRKVYILKHIPPVTVKGTKLYNESCYNSYVDLLGRYYDIIYGHFTGHTNEDNTAFLIPNSPSGYKLIVLGDVQTLQSPDNYKNILMPLYNAPSILPEINPAFREFSYSTSPTDFGKLQSWTQYYSDLTKANNEGKITWEIEYTTDSAYNMKGLDAKDWVEVLTNFSLPDSNTWKLYKYFIYASTNVSGPDYNFLNDLNH</sequence>
<protein>
    <submittedName>
        <fullName evidence="5">3741_t:CDS:1</fullName>
    </submittedName>
</protein>
<dbReference type="PANTHER" id="PTHR10340:SF55">
    <property type="entry name" value="ENDOPOLYPHOSPHATASE"/>
    <property type="match status" value="1"/>
</dbReference>
<proteinExistence type="predicted"/>
<dbReference type="SUPFAM" id="SSF56300">
    <property type="entry name" value="Metallo-dependent phosphatases"/>
    <property type="match status" value="1"/>
</dbReference>
<dbReference type="Pfam" id="PF19272">
    <property type="entry name" value="ASMase_C"/>
    <property type="match status" value="1"/>
</dbReference>
<keyword evidence="6" id="KW-1185">Reference proteome</keyword>
<keyword evidence="1" id="KW-0378">Hydrolase</keyword>
<dbReference type="InterPro" id="IPR029052">
    <property type="entry name" value="Metallo-depent_PP-like"/>
</dbReference>
<keyword evidence="3" id="KW-0732">Signal</keyword>
<evidence type="ECO:0000259" key="4">
    <source>
        <dbReference type="Pfam" id="PF19272"/>
    </source>
</evidence>
<feature type="chain" id="PRO_5045476394" evidence="3">
    <location>
        <begin position="23"/>
        <end position="444"/>
    </location>
</feature>
<feature type="domain" description="Sphingomyelin phosphodiesterase C-terminal" evidence="4">
    <location>
        <begin position="343"/>
        <end position="427"/>
    </location>
</feature>
<evidence type="ECO:0000313" key="5">
    <source>
        <dbReference type="EMBL" id="CAG8503395.1"/>
    </source>
</evidence>
<evidence type="ECO:0000256" key="2">
    <source>
        <dbReference type="ARBA" id="ARBA00023180"/>
    </source>
</evidence>
<dbReference type="Proteomes" id="UP000789901">
    <property type="component" value="Unassembled WGS sequence"/>
</dbReference>
<name>A0ABM8W1V4_GIGMA</name>
<dbReference type="EMBL" id="CAJVQB010000712">
    <property type="protein sequence ID" value="CAG8503395.1"/>
    <property type="molecule type" value="Genomic_DNA"/>
</dbReference>
<accession>A0ABM8W1V4</accession>
<organism evidence="5 6">
    <name type="scientific">Gigaspora margarita</name>
    <dbReference type="NCBI Taxonomy" id="4874"/>
    <lineage>
        <taxon>Eukaryota</taxon>
        <taxon>Fungi</taxon>
        <taxon>Fungi incertae sedis</taxon>
        <taxon>Mucoromycota</taxon>
        <taxon>Glomeromycotina</taxon>
        <taxon>Glomeromycetes</taxon>
        <taxon>Diversisporales</taxon>
        <taxon>Gigasporaceae</taxon>
        <taxon>Gigaspora</taxon>
    </lineage>
</organism>
<evidence type="ECO:0000313" key="6">
    <source>
        <dbReference type="Proteomes" id="UP000789901"/>
    </source>
</evidence>
<comment type="caution">
    <text evidence="5">The sequence shown here is derived from an EMBL/GenBank/DDBJ whole genome shotgun (WGS) entry which is preliminary data.</text>
</comment>
<dbReference type="Gene3D" id="3.60.21.10">
    <property type="match status" value="1"/>
</dbReference>
<keyword evidence="2" id="KW-0325">Glycoprotein</keyword>
<dbReference type="PANTHER" id="PTHR10340">
    <property type="entry name" value="SPHINGOMYELIN PHOSPHODIESTERASE"/>
    <property type="match status" value="1"/>
</dbReference>
<gene>
    <name evidence="5" type="ORF">GMARGA_LOCUS2313</name>
</gene>
<evidence type="ECO:0000256" key="3">
    <source>
        <dbReference type="SAM" id="SignalP"/>
    </source>
</evidence>
<feature type="signal peptide" evidence="3">
    <location>
        <begin position="1"/>
        <end position="22"/>
    </location>
</feature>
<dbReference type="InterPro" id="IPR045473">
    <property type="entry name" value="ASM_C"/>
</dbReference>
<evidence type="ECO:0000256" key="1">
    <source>
        <dbReference type="ARBA" id="ARBA00022801"/>
    </source>
</evidence>
<reference evidence="5 6" key="1">
    <citation type="submission" date="2021-06" db="EMBL/GenBank/DDBJ databases">
        <authorList>
            <person name="Kallberg Y."/>
            <person name="Tangrot J."/>
            <person name="Rosling A."/>
        </authorList>
    </citation>
    <scope>NUCLEOTIDE SEQUENCE [LARGE SCALE GENOMIC DNA]</scope>
    <source>
        <strain evidence="5 6">120-4 pot B 10/14</strain>
    </source>
</reference>